<dbReference type="InterPro" id="IPR037481">
    <property type="entry name" value="LacX"/>
</dbReference>
<dbReference type="AlphaFoldDB" id="A0A916Z9U5"/>
<dbReference type="GO" id="GO:0030246">
    <property type="term" value="F:carbohydrate binding"/>
    <property type="evidence" value="ECO:0007669"/>
    <property type="project" value="InterPro"/>
</dbReference>
<dbReference type="RefSeq" id="WP_188771532.1">
    <property type="nucleotide sequence ID" value="NZ_BMKK01000024.1"/>
</dbReference>
<dbReference type="GO" id="GO:0005975">
    <property type="term" value="P:carbohydrate metabolic process"/>
    <property type="evidence" value="ECO:0007669"/>
    <property type="project" value="InterPro"/>
</dbReference>
<reference evidence="4" key="2">
    <citation type="submission" date="2020-09" db="EMBL/GenBank/DDBJ databases">
        <authorList>
            <person name="Sun Q."/>
            <person name="Zhou Y."/>
        </authorList>
    </citation>
    <scope>NUCLEOTIDE SEQUENCE</scope>
    <source>
        <strain evidence="4">CGMCC 1.15958</strain>
    </source>
</reference>
<reference evidence="4" key="1">
    <citation type="journal article" date="2014" name="Int. J. Syst. Evol. Microbiol.">
        <title>Complete genome sequence of Corynebacterium casei LMG S-19264T (=DSM 44701T), isolated from a smear-ripened cheese.</title>
        <authorList>
            <consortium name="US DOE Joint Genome Institute (JGI-PGF)"/>
            <person name="Walter F."/>
            <person name="Albersmeier A."/>
            <person name="Kalinowski J."/>
            <person name="Ruckert C."/>
        </authorList>
    </citation>
    <scope>NUCLEOTIDE SEQUENCE</scope>
    <source>
        <strain evidence="4">CGMCC 1.15958</strain>
    </source>
</reference>
<dbReference type="InterPro" id="IPR014718">
    <property type="entry name" value="GH-type_carb-bd"/>
</dbReference>
<evidence type="ECO:0000256" key="1">
    <source>
        <dbReference type="ARBA" id="ARBA00001913"/>
    </source>
</evidence>
<keyword evidence="5" id="KW-1185">Reference proteome</keyword>
<accession>A0A916Z9U5</accession>
<evidence type="ECO:0000256" key="2">
    <source>
        <dbReference type="ARBA" id="ARBA00011245"/>
    </source>
</evidence>
<keyword evidence="3" id="KW-0106">Calcium</keyword>
<comment type="subunit">
    <text evidence="2">Monomer.</text>
</comment>
<sequence length="300" mass="34638">MYYIENEYLEVGINPKGAELVSLYHKDHDLEYMWGADPAFWGKSSPVLFPIVGGLKDNSYTFEGKTYNLSRHGFARDMFFEIEDHWDDGISFLLRSNEDTLKVYPFEFEFRLVYELYANLLSVTYHVTNLGEKDMYFSVGGHPAFAVPLEEGLSYQDYYLEFEEEENLKRWPLSSQGLILDEPEAIFEQTLVDDELVEIETKLLPLTKELFHQDALVFKQLNSSTVTLKSDKSDHLLRFDFAGFPFLGIWAAKDADFVCIEPWCGIADSVRHSQELTEKEGINILPVGDVFERAWAVKLS</sequence>
<dbReference type="EMBL" id="BMKK01000024">
    <property type="protein sequence ID" value="GGD83424.1"/>
    <property type="molecule type" value="Genomic_DNA"/>
</dbReference>
<dbReference type="CDD" id="cd09024">
    <property type="entry name" value="Aldose_epim_lacX"/>
    <property type="match status" value="1"/>
</dbReference>
<dbReference type="GO" id="GO:0016853">
    <property type="term" value="F:isomerase activity"/>
    <property type="evidence" value="ECO:0007669"/>
    <property type="project" value="InterPro"/>
</dbReference>
<evidence type="ECO:0000256" key="3">
    <source>
        <dbReference type="ARBA" id="ARBA00022837"/>
    </source>
</evidence>
<proteinExistence type="predicted"/>
<evidence type="ECO:0000313" key="5">
    <source>
        <dbReference type="Proteomes" id="UP000609064"/>
    </source>
</evidence>
<comment type="cofactor">
    <cofactor evidence="1">
        <name>Ca(2+)</name>
        <dbReference type="ChEBI" id="CHEBI:29108"/>
    </cofactor>
</comment>
<gene>
    <name evidence="4" type="primary">galM4</name>
    <name evidence="4" type="ORF">GCM10011514_54340</name>
</gene>
<dbReference type="PANTHER" id="PTHR11122">
    <property type="entry name" value="APOSPORY-ASSOCIATED PROTEIN C-RELATED"/>
    <property type="match status" value="1"/>
</dbReference>
<evidence type="ECO:0000313" key="4">
    <source>
        <dbReference type="EMBL" id="GGD83424.1"/>
    </source>
</evidence>
<dbReference type="Gene3D" id="2.70.98.10">
    <property type="match status" value="1"/>
</dbReference>
<dbReference type="Pfam" id="PF01263">
    <property type="entry name" value="Aldose_epim"/>
    <property type="match status" value="1"/>
</dbReference>
<dbReference type="SUPFAM" id="SSF74650">
    <property type="entry name" value="Galactose mutarotase-like"/>
    <property type="match status" value="1"/>
</dbReference>
<name>A0A916Z9U5_9BACT</name>
<dbReference type="PANTHER" id="PTHR11122:SF13">
    <property type="entry name" value="GLUCOSE-6-PHOSPHATE 1-EPIMERASE"/>
    <property type="match status" value="1"/>
</dbReference>
<dbReference type="Proteomes" id="UP000609064">
    <property type="component" value="Unassembled WGS sequence"/>
</dbReference>
<organism evidence="4 5">
    <name type="scientific">Emticicia aquatilis</name>
    <dbReference type="NCBI Taxonomy" id="1537369"/>
    <lineage>
        <taxon>Bacteria</taxon>
        <taxon>Pseudomonadati</taxon>
        <taxon>Bacteroidota</taxon>
        <taxon>Cytophagia</taxon>
        <taxon>Cytophagales</taxon>
        <taxon>Leadbetterellaceae</taxon>
        <taxon>Emticicia</taxon>
    </lineage>
</organism>
<dbReference type="InterPro" id="IPR011013">
    <property type="entry name" value="Gal_mutarotase_sf_dom"/>
</dbReference>
<protein>
    <submittedName>
        <fullName evidence="4">Aldose 1-epimerase</fullName>
    </submittedName>
</protein>
<comment type="caution">
    <text evidence="4">The sequence shown here is derived from an EMBL/GenBank/DDBJ whole genome shotgun (WGS) entry which is preliminary data.</text>
</comment>
<dbReference type="InterPro" id="IPR008183">
    <property type="entry name" value="Aldose_1/G6P_1-epimerase"/>
</dbReference>